<dbReference type="SUPFAM" id="SSF52402">
    <property type="entry name" value="Adenine nucleotide alpha hydrolases-like"/>
    <property type="match status" value="1"/>
</dbReference>
<dbReference type="GO" id="GO:0016301">
    <property type="term" value="F:kinase activity"/>
    <property type="evidence" value="ECO:0007669"/>
    <property type="project" value="UniProtKB-KW"/>
</dbReference>
<dbReference type="Gene3D" id="3.30.565.10">
    <property type="entry name" value="Histidine kinase-like ATPase, C-terminal domain"/>
    <property type="match status" value="1"/>
</dbReference>
<proteinExistence type="predicted"/>
<accession>A0ABX1G240</accession>
<sequence length="837" mass="88338">MTRGTLRVMLGAAPGVGKTYAMLQEGHRLADEGRDVVLALVETHEREPTAALVTGLELVPRREFTHRGVSLGDMDLAAVLARAPEIALVDELAHTNVGTGGNEKRWQDVHQLLDAGIDVISTVNVQHIESLADVVRDITGATQRETIPDSVLRAADAIELVDLTPQGLRTRLGEGLIYPPERIDAALSNYFRLGNLTALREIALLWLADEVDSALEKYRSEHGISTRWDTRERVMVALTGGEEGETLLRRGARIAARTSGGELSAVHVSTPDGLLAARPQVLADQRLLVERLGGTYHQVIGEDVPTALVEFARASNATQLVIGASRRSKIAAALTGPGIGAGIVRLSGDIDVHMVNHAAAAAGHRLPRSRGALPRGRMLAGFGLALVGGPLLTWFLQALQSSDDAITVQVLAYQLLVVIVALVGGLFPAVFAALLSGLTLDFFFIDPLYTITIAEPTHLVVLILYILIAALVSVVVDQAARRHRIATRSVAESALLATVSGSVLRGADALEALVNQTREAFSLQGVRLVESSGEIHVAGNPGADSANDTVPIGANATLELYGRDLPASDRRALAAIVSQLEAVLDFRTVSAAASELGPLAEADKVRSALLQAVGHDLRRPLAAATTAVTALRSTEVAYGLEDRAELLQTADESLHALSVLVTDLLDVSRLQAGMLGVNKTLISVEDVLLPALEEAGLGPADIEVEVPQDLAQVTADSVLMQRIVVNLLLNALRHGAGTRRPILSASQFAGRIEVRVIDFGPGIPAAEKDAVFVPFQRHGDTDNLTGLGLGLALSRGFAEGMGGSLAAEDTPGGGLTMVLSLPSVPEESTIRPTAESS</sequence>
<dbReference type="Pfam" id="PF02702">
    <property type="entry name" value="KdpD"/>
    <property type="match status" value="1"/>
</dbReference>
<dbReference type="InterPro" id="IPR005467">
    <property type="entry name" value="His_kinase_dom"/>
</dbReference>
<dbReference type="CDD" id="cd00075">
    <property type="entry name" value="HATPase"/>
    <property type="match status" value="1"/>
</dbReference>
<dbReference type="Pfam" id="PF00512">
    <property type="entry name" value="HisKA"/>
    <property type="match status" value="1"/>
</dbReference>
<dbReference type="Pfam" id="PF13493">
    <property type="entry name" value="DUF4118"/>
    <property type="match status" value="1"/>
</dbReference>
<feature type="domain" description="Histidine kinase" evidence="15">
    <location>
        <begin position="612"/>
        <end position="825"/>
    </location>
</feature>
<evidence type="ECO:0000256" key="11">
    <source>
        <dbReference type="ARBA" id="ARBA00022989"/>
    </source>
</evidence>
<dbReference type="Pfam" id="PF02518">
    <property type="entry name" value="HATPase_c"/>
    <property type="match status" value="1"/>
</dbReference>
<dbReference type="Gene3D" id="3.40.50.620">
    <property type="entry name" value="HUPs"/>
    <property type="match status" value="1"/>
</dbReference>
<dbReference type="InterPro" id="IPR014729">
    <property type="entry name" value="Rossmann-like_a/b/a_fold"/>
</dbReference>
<dbReference type="CDD" id="cd00082">
    <property type="entry name" value="HisKA"/>
    <property type="match status" value="1"/>
</dbReference>
<dbReference type="PANTHER" id="PTHR45569:SF1">
    <property type="entry name" value="SENSOR PROTEIN KDPD"/>
    <property type="match status" value="1"/>
</dbReference>
<dbReference type="SUPFAM" id="SSF47384">
    <property type="entry name" value="Homodimeric domain of signal transducing histidine kinase"/>
    <property type="match status" value="1"/>
</dbReference>
<dbReference type="EC" id="2.7.13.3" evidence="4"/>
<dbReference type="InterPro" id="IPR025201">
    <property type="entry name" value="KdpD_TM"/>
</dbReference>
<dbReference type="PROSITE" id="PS50109">
    <property type="entry name" value="HIS_KIN"/>
    <property type="match status" value="1"/>
</dbReference>
<dbReference type="InterPro" id="IPR003852">
    <property type="entry name" value="Sig_transdc_His_kinase_KdpD_N"/>
</dbReference>
<keyword evidence="12" id="KW-0902">Two-component regulatory system</keyword>
<comment type="caution">
    <text evidence="16">The sequence shown here is derived from an EMBL/GenBank/DDBJ whole genome shotgun (WGS) entry which is preliminary data.</text>
</comment>
<dbReference type="SMART" id="SM00387">
    <property type="entry name" value="HATPase_c"/>
    <property type="match status" value="1"/>
</dbReference>
<dbReference type="InterPro" id="IPR003594">
    <property type="entry name" value="HATPase_dom"/>
</dbReference>
<dbReference type="Pfam" id="PF00582">
    <property type="entry name" value="Usp"/>
    <property type="match status" value="1"/>
</dbReference>
<dbReference type="InterPro" id="IPR006016">
    <property type="entry name" value="UspA"/>
</dbReference>
<evidence type="ECO:0000256" key="7">
    <source>
        <dbReference type="ARBA" id="ARBA00022692"/>
    </source>
</evidence>
<evidence type="ECO:0000256" key="8">
    <source>
        <dbReference type="ARBA" id="ARBA00022741"/>
    </source>
</evidence>
<dbReference type="PRINTS" id="PR00344">
    <property type="entry name" value="BCTRLSENSOR"/>
</dbReference>
<evidence type="ECO:0000256" key="4">
    <source>
        <dbReference type="ARBA" id="ARBA00012438"/>
    </source>
</evidence>
<comment type="subcellular location">
    <subcellularLocation>
        <location evidence="3">Cell membrane</location>
    </subcellularLocation>
    <subcellularLocation>
        <location evidence="2">Membrane</location>
        <topology evidence="2">Multi-pass membrane protein</topology>
    </subcellularLocation>
</comment>
<evidence type="ECO:0000256" key="9">
    <source>
        <dbReference type="ARBA" id="ARBA00022777"/>
    </source>
</evidence>
<evidence type="ECO:0000256" key="13">
    <source>
        <dbReference type="ARBA" id="ARBA00023136"/>
    </source>
</evidence>
<keyword evidence="10" id="KW-0067">ATP-binding</keyword>
<dbReference type="EMBL" id="JAAWVT010000001">
    <property type="protein sequence ID" value="NKG19532.1"/>
    <property type="molecule type" value="Genomic_DNA"/>
</dbReference>
<dbReference type="RefSeq" id="WP_168150469.1">
    <property type="nucleotide sequence ID" value="NZ_JAAWVT010000001.1"/>
</dbReference>
<dbReference type="PANTHER" id="PTHR45569">
    <property type="entry name" value="SENSOR PROTEIN KDPD"/>
    <property type="match status" value="1"/>
</dbReference>
<keyword evidence="9 16" id="KW-0418">Kinase</keyword>
<evidence type="ECO:0000256" key="5">
    <source>
        <dbReference type="ARBA" id="ARBA00022553"/>
    </source>
</evidence>
<dbReference type="Gene3D" id="1.10.287.130">
    <property type="match status" value="1"/>
</dbReference>
<evidence type="ECO:0000256" key="2">
    <source>
        <dbReference type="ARBA" id="ARBA00004141"/>
    </source>
</evidence>
<reference evidence="16 17" key="1">
    <citation type="submission" date="2020-04" db="EMBL/GenBank/DDBJ databases">
        <title>Paeniglutamicibacter sp. ANT13_2, a novel actinomycete isolated from sediment in Antarctica.</title>
        <authorList>
            <person name="Sakdapetsiri C."/>
            <person name="Pinyakong O."/>
        </authorList>
    </citation>
    <scope>NUCLEOTIDE SEQUENCE [LARGE SCALE GENOMIC DNA]</scope>
    <source>
        <strain evidence="16 17">ANT13_2</strain>
    </source>
</reference>
<evidence type="ECO:0000256" key="10">
    <source>
        <dbReference type="ARBA" id="ARBA00022840"/>
    </source>
</evidence>
<dbReference type="InterPro" id="IPR036890">
    <property type="entry name" value="HATPase_C_sf"/>
</dbReference>
<evidence type="ECO:0000313" key="17">
    <source>
        <dbReference type="Proteomes" id="UP000746595"/>
    </source>
</evidence>
<dbReference type="Proteomes" id="UP000746595">
    <property type="component" value="Unassembled WGS sequence"/>
</dbReference>
<feature type="transmembrane region" description="Helical" evidence="14">
    <location>
        <begin position="411"/>
        <end position="444"/>
    </location>
</feature>
<evidence type="ECO:0000256" key="12">
    <source>
        <dbReference type="ARBA" id="ARBA00023012"/>
    </source>
</evidence>
<keyword evidence="7 14" id="KW-0812">Transmembrane</keyword>
<gene>
    <name evidence="16" type="ORF">HED64_02270</name>
</gene>
<evidence type="ECO:0000256" key="6">
    <source>
        <dbReference type="ARBA" id="ARBA00022679"/>
    </source>
</evidence>
<dbReference type="InterPro" id="IPR052023">
    <property type="entry name" value="Histidine_kinase_KdpD"/>
</dbReference>
<evidence type="ECO:0000256" key="1">
    <source>
        <dbReference type="ARBA" id="ARBA00000085"/>
    </source>
</evidence>
<keyword evidence="6" id="KW-0808">Transferase</keyword>
<feature type="transmembrane region" description="Helical" evidence="14">
    <location>
        <begin position="456"/>
        <end position="476"/>
    </location>
</feature>
<dbReference type="SMART" id="SM00388">
    <property type="entry name" value="HisKA"/>
    <property type="match status" value="1"/>
</dbReference>
<evidence type="ECO:0000259" key="15">
    <source>
        <dbReference type="PROSITE" id="PS50109"/>
    </source>
</evidence>
<evidence type="ECO:0000313" key="16">
    <source>
        <dbReference type="EMBL" id="NKG19532.1"/>
    </source>
</evidence>
<dbReference type="SUPFAM" id="SSF55874">
    <property type="entry name" value="ATPase domain of HSP90 chaperone/DNA topoisomerase II/histidine kinase"/>
    <property type="match status" value="1"/>
</dbReference>
<keyword evidence="13 14" id="KW-0472">Membrane</keyword>
<feature type="transmembrane region" description="Helical" evidence="14">
    <location>
        <begin position="378"/>
        <end position="399"/>
    </location>
</feature>
<dbReference type="InterPro" id="IPR003661">
    <property type="entry name" value="HisK_dim/P_dom"/>
</dbReference>
<dbReference type="InterPro" id="IPR038318">
    <property type="entry name" value="KdpD_sf"/>
</dbReference>
<organism evidence="16 17">
    <name type="scientific">Paeniglutamicibacter terrestris</name>
    <dbReference type="NCBI Taxonomy" id="2723403"/>
    <lineage>
        <taxon>Bacteria</taxon>
        <taxon>Bacillati</taxon>
        <taxon>Actinomycetota</taxon>
        <taxon>Actinomycetes</taxon>
        <taxon>Micrococcales</taxon>
        <taxon>Micrococcaceae</taxon>
        <taxon>Paeniglutamicibacter</taxon>
    </lineage>
</organism>
<keyword evidence="8" id="KW-0547">Nucleotide-binding</keyword>
<evidence type="ECO:0000256" key="3">
    <source>
        <dbReference type="ARBA" id="ARBA00004236"/>
    </source>
</evidence>
<keyword evidence="17" id="KW-1185">Reference proteome</keyword>
<dbReference type="InterPro" id="IPR004358">
    <property type="entry name" value="Sig_transdc_His_kin-like_C"/>
</dbReference>
<name>A0ABX1G240_9MICC</name>
<protein>
    <recommendedName>
        <fullName evidence="4">histidine kinase</fullName>
        <ecNumber evidence="4">2.7.13.3</ecNumber>
    </recommendedName>
</protein>
<keyword evidence="5" id="KW-0597">Phosphoprotein</keyword>
<dbReference type="Gene3D" id="1.20.120.620">
    <property type="entry name" value="Backbone structure of the membrane domain of e. Coli histidine kinase receptor kdpd"/>
    <property type="match status" value="1"/>
</dbReference>
<evidence type="ECO:0000256" key="14">
    <source>
        <dbReference type="SAM" id="Phobius"/>
    </source>
</evidence>
<keyword evidence="11 14" id="KW-1133">Transmembrane helix</keyword>
<dbReference type="Gene3D" id="3.40.50.300">
    <property type="entry name" value="P-loop containing nucleotide triphosphate hydrolases"/>
    <property type="match status" value="1"/>
</dbReference>
<dbReference type="InterPro" id="IPR027417">
    <property type="entry name" value="P-loop_NTPase"/>
</dbReference>
<dbReference type="InterPro" id="IPR036097">
    <property type="entry name" value="HisK_dim/P_sf"/>
</dbReference>
<comment type="catalytic activity">
    <reaction evidence="1">
        <text>ATP + protein L-histidine = ADP + protein N-phospho-L-histidine.</text>
        <dbReference type="EC" id="2.7.13.3"/>
    </reaction>
</comment>